<accession>A0A4Q1K8Q0</accession>
<evidence type="ECO:0000256" key="4">
    <source>
        <dbReference type="PIRSR" id="PIRSR006278-1"/>
    </source>
</evidence>
<organism evidence="7 8">
    <name type="scientific">Flavobacterium stagni</name>
    <dbReference type="NCBI Taxonomy" id="2506421"/>
    <lineage>
        <taxon>Bacteria</taxon>
        <taxon>Pseudomonadati</taxon>
        <taxon>Bacteroidota</taxon>
        <taxon>Flavobacteriia</taxon>
        <taxon>Flavobacteriales</taxon>
        <taxon>Flavobacteriaceae</taxon>
        <taxon>Flavobacterium</taxon>
    </lineage>
</organism>
<dbReference type="Pfam" id="PF00291">
    <property type="entry name" value="PALP"/>
    <property type="match status" value="1"/>
</dbReference>
<dbReference type="AlphaFoldDB" id="A0A4Q1K8Q0"/>
<dbReference type="Gene3D" id="3.40.50.1100">
    <property type="match status" value="2"/>
</dbReference>
<dbReference type="InterPro" id="IPR027278">
    <property type="entry name" value="ACCD_DCysDesulf"/>
</dbReference>
<feature type="active site" description="Nucleophile" evidence="4">
    <location>
        <position position="59"/>
    </location>
</feature>
<keyword evidence="8" id="KW-1185">Reference proteome</keyword>
<dbReference type="SUPFAM" id="SSF53686">
    <property type="entry name" value="Tryptophan synthase beta subunit-like PLP-dependent enzymes"/>
    <property type="match status" value="1"/>
</dbReference>
<dbReference type="InterPro" id="IPR001926">
    <property type="entry name" value="TrpB-like_PALP"/>
</dbReference>
<dbReference type="PANTHER" id="PTHR43780">
    <property type="entry name" value="1-AMINOCYCLOPROPANE-1-CARBOXYLATE DEAMINASE-RELATED"/>
    <property type="match status" value="1"/>
</dbReference>
<feature type="domain" description="Tryptophan synthase beta chain-like PALP" evidence="6">
    <location>
        <begin position="12"/>
        <end position="273"/>
    </location>
</feature>
<comment type="similarity">
    <text evidence="2">Belongs to the ACC deaminase/D-cysteine desulfhydrase family.</text>
</comment>
<evidence type="ECO:0000313" key="8">
    <source>
        <dbReference type="Proteomes" id="UP000289857"/>
    </source>
</evidence>
<evidence type="ECO:0000256" key="5">
    <source>
        <dbReference type="PIRSR" id="PIRSR006278-2"/>
    </source>
</evidence>
<comment type="caution">
    <text evidence="7">The sequence shown here is derived from an EMBL/GenBank/DDBJ whole genome shotgun (WGS) entry which is preliminary data.</text>
</comment>
<gene>
    <name evidence="7" type="ORF">EQG61_09035</name>
</gene>
<reference evidence="8" key="1">
    <citation type="submission" date="2019-01" db="EMBL/GenBank/DDBJ databases">
        <title>Cytophagaceae bacterium strain CAR-16.</title>
        <authorList>
            <person name="Chen W.-M."/>
        </authorList>
    </citation>
    <scope>NUCLEOTIDE SEQUENCE [LARGE SCALE GENOMIC DNA]</scope>
    <source>
        <strain evidence="8">WWJ-16</strain>
    </source>
</reference>
<evidence type="ECO:0000313" key="7">
    <source>
        <dbReference type="EMBL" id="RXR22136.1"/>
    </source>
</evidence>
<proteinExistence type="inferred from homology"/>
<dbReference type="OrthoDB" id="9801249at2"/>
<comment type="cofactor">
    <cofactor evidence="1">
        <name>pyridoxal 5'-phosphate</name>
        <dbReference type="ChEBI" id="CHEBI:597326"/>
    </cofactor>
</comment>
<feature type="modified residue" description="N6-(pyridoxal phosphate)lysine" evidence="5">
    <location>
        <position position="32"/>
    </location>
</feature>
<dbReference type="GO" id="GO:0019148">
    <property type="term" value="F:D-cysteine desulfhydrase activity"/>
    <property type="evidence" value="ECO:0007669"/>
    <property type="project" value="TreeGrafter"/>
</dbReference>
<dbReference type="EMBL" id="SBKN01000005">
    <property type="protein sequence ID" value="RXR22136.1"/>
    <property type="molecule type" value="Genomic_DNA"/>
</dbReference>
<evidence type="ECO:0000259" key="6">
    <source>
        <dbReference type="Pfam" id="PF00291"/>
    </source>
</evidence>
<keyword evidence="3 5" id="KW-0663">Pyridoxal phosphate</keyword>
<dbReference type="PANTHER" id="PTHR43780:SF2">
    <property type="entry name" value="1-AMINOCYCLOPROPANE-1-CARBOXYLATE DEAMINASE-RELATED"/>
    <property type="match status" value="1"/>
</dbReference>
<dbReference type="InterPro" id="IPR036052">
    <property type="entry name" value="TrpB-like_PALP_sf"/>
</dbReference>
<protein>
    <submittedName>
        <fullName evidence="7">Pyridoxal-phosphate dependent enzyme</fullName>
    </submittedName>
</protein>
<dbReference type="RefSeq" id="WP_129461596.1">
    <property type="nucleotide sequence ID" value="NZ_SBKN01000005.1"/>
</dbReference>
<evidence type="ECO:0000256" key="3">
    <source>
        <dbReference type="ARBA" id="ARBA00022898"/>
    </source>
</evidence>
<sequence length="297" mass="33265">MKVETNYIGTFNDVQLYVRREDLIHPFISGNKYRKLFYNLQYIQEHQYTSVLTFGGAHSNHIAATAFAAFKNKVNAIGVIRGDELMDSKLWSPTLIQAHQWGMQFVFVSRNDFRILKTNTAYWQSLYPKAYILPEGGTNSLAIKGCSEILTPEDICYDFIATAVGTGGTISGLIHANLPNVKILGFPALKGDFLRQDICSFASGNNWDLINGYEFGGYGKITPELIAFINTFYRNFKIPLDPIYTGKAMFGILDKIQSGYFPKGSKILFIHTGGLQGISGVNAILQKKNQPLIQVYE</sequence>
<name>A0A4Q1K8Q0_9FLAO</name>
<dbReference type="PIRSF" id="PIRSF006278">
    <property type="entry name" value="ACCD_DCysDesulf"/>
    <property type="match status" value="1"/>
</dbReference>
<evidence type="ECO:0000256" key="1">
    <source>
        <dbReference type="ARBA" id="ARBA00001933"/>
    </source>
</evidence>
<dbReference type="Proteomes" id="UP000289857">
    <property type="component" value="Unassembled WGS sequence"/>
</dbReference>
<evidence type="ECO:0000256" key="2">
    <source>
        <dbReference type="ARBA" id="ARBA00008639"/>
    </source>
</evidence>